<keyword evidence="3" id="KW-1185">Reference proteome</keyword>
<dbReference type="EMBL" id="BAAATK010000011">
    <property type="protein sequence ID" value="GAA2433732.1"/>
    <property type="molecule type" value="Genomic_DNA"/>
</dbReference>
<accession>A0ABP5WR26</accession>
<sequence>MPEEAREDLPAWTRHFLSAPSDQRRAGPPALNGYRRDLLAAGRRAPSDDPRSRSIAIRGEDSGRLSGTALLGAAVVLVVAGHETTVSSWATPWSPCSTDRTRRAPCGRTRGTSPARSRSCCAAARPWR</sequence>
<name>A0ABP5WR26_9ACTN</name>
<gene>
    <name evidence="2" type="ORF">GCM10010421_23480</name>
</gene>
<reference evidence="3" key="1">
    <citation type="journal article" date="2019" name="Int. J. Syst. Evol. Microbiol.">
        <title>The Global Catalogue of Microorganisms (GCM) 10K type strain sequencing project: providing services to taxonomists for standard genome sequencing and annotation.</title>
        <authorList>
            <consortium name="The Broad Institute Genomics Platform"/>
            <consortium name="The Broad Institute Genome Sequencing Center for Infectious Disease"/>
            <person name="Wu L."/>
            <person name="Ma J."/>
        </authorList>
    </citation>
    <scope>NUCLEOTIDE SEQUENCE [LARGE SCALE GENOMIC DNA]</scope>
    <source>
        <strain evidence="3">JCM 6922</strain>
    </source>
</reference>
<organism evidence="2 3">
    <name type="scientific">Streptomyces glaucus</name>
    <dbReference type="NCBI Taxonomy" id="284029"/>
    <lineage>
        <taxon>Bacteria</taxon>
        <taxon>Bacillati</taxon>
        <taxon>Actinomycetota</taxon>
        <taxon>Actinomycetes</taxon>
        <taxon>Kitasatosporales</taxon>
        <taxon>Streptomycetaceae</taxon>
        <taxon>Streptomyces</taxon>
    </lineage>
</organism>
<dbReference type="SUPFAM" id="SSF48264">
    <property type="entry name" value="Cytochrome P450"/>
    <property type="match status" value="1"/>
</dbReference>
<dbReference type="InterPro" id="IPR036396">
    <property type="entry name" value="Cyt_P450_sf"/>
</dbReference>
<feature type="region of interest" description="Disordered" evidence="1">
    <location>
        <begin position="90"/>
        <end position="128"/>
    </location>
</feature>
<evidence type="ECO:0000313" key="3">
    <source>
        <dbReference type="Proteomes" id="UP001500460"/>
    </source>
</evidence>
<feature type="compositionally biased region" description="Low complexity" evidence="1">
    <location>
        <begin position="113"/>
        <end position="128"/>
    </location>
</feature>
<dbReference type="Proteomes" id="UP001500460">
    <property type="component" value="Unassembled WGS sequence"/>
</dbReference>
<protein>
    <submittedName>
        <fullName evidence="2">Uncharacterized protein</fullName>
    </submittedName>
</protein>
<feature type="region of interest" description="Disordered" evidence="1">
    <location>
        <begin position="1"/>
        <end position="60"/>
    </location>
</feature>
<dbReference type="Gene3D" id="1.10.630.10">
    <property type="entry name" value="Cytochrome P450"/>
    <property type="match status" value="1"/>
</dbReference>
<evidence type="ECO:0000256" key="1">
    <source>
        <dbReference type="SAM" id="MobiDB-lite"/>
    </source>
</evidence>
<proteinExistence type="predicted"/>
<evidence type="ECO:0000313" key="2">
    <source>
        <dbReference type="EMBL" id="GAA2433732.1"/>
    </source>
</evidence>
<feature type="compositionally biased region" description="Basic and acidic residues" evidence="1">
    <location>
        <begin position="45"/>
        <end position="60"/>
    </location>
</feature>
<comment type="caution">
    <text evidence="2">The sequence shown here is derived from an EMBL/GenBank/DDBJ whole genome shotgun (WGS) entry which is preliminary data.</text>
</comment>